<accession>A0AAE1SB05</accession>
<dbReference type="InterPro" id="IPR036093">
    <property type="entry name" value="NAC_dom_sf"/>
</dbReference>
<keyword evidence="3" id="KW-0238">DNA-binding</keyword>
<comment type="caution">
    <text evidence="7">The sequence shown here is derived from an EMBL/GenBank/DDBJ whole genome shotgun (WGS) entry which is preliminary data.</text>
</comment>
<dbReference type="GO" id="GO:0006355">
    <property type="term" value="P:regulation of DNA-templated transcription"/>
    <property type="evidence" value="ECO:0007669"/>
    <property type="project" value="InterPro"/>
</dbReference>
<keyword evidence="5" id="KW-0539">Nucleus</keyword>
<sequence>MELDELAEGYRFHPTDSELLTFLLRFIAKIPLRDDGFITEHDIYKQEPWETYNYGQHCGGQDNEDTCIYRYFITPRQRKGSNFCRIVGEKLGTWKQQDKGKNVTMTGDNKSKSLIIGRMKSMCYETTKCYHDDRDNGKWLMKEYVFCDAVLRKFKNSEYKDYVICAIKMIPKKRSSSQSSNVTTIDSVEEPMVDVEVTSGVNSIEPLMDQEYKVITPINIVEPMVESSGETTSSQILESLIADSENAMSENNDLDTLDEDYEMSSPINIVEEPMVEFDDLEVQIDQEAAGEESGCVLGLTTSSQIQEFENATPEINLPEEKDRLTENTLLDKNSTLEGCISGVKEDYIAYLEHEAKGTSFVELLTIGRNSAMRNTFTQIQEPVIPDFGNAESEINMPEILNTLAEYMGVTVLMYPDYNLITPFDFSEQAIVESNEPQVQTQEAACEENGLLGLTDFSQNQEFVMPENNVPEMFDMGDTLLEKDKAQHQPQEESETPYETEESSLIYDLVEDMLDHATMKDRLDSIRMDRTTLMLDQQSWLSKAHLQDMLL</sequence>
<feature type="domain" description="NAC" evidence="6">
    <location>
        <begin position="6"/>
        <end position="170"/>
    </location>
</feature>
<proteinExistence type="predicted"/>
<reference evidence="7" key="1">
    <citation type="submission" date="2023-12" db="EMBL/GenBank/DDBJ databases">
        <title>Genome assembly of Anisodus tanguticus.</title>
        <authorList>
            <person name="Wang Y.-J."/>
        </authorList>
    </citation>
    <scope>NUCLEOTIDE SEQUENCE</scope>
    <source>
        <strain evidence="7">KB-2021</strain>
        <tissue evidence="7">Leaf</tissue>
    </source>
</reference>
<dbReference type="GO" id="GO:0005634">
    <property type="term" value="C:nucleus"/>
    <property type="evidence" value="ECO:0007669"/>
    <property type="project" value="UniProtKB-SubCell"/>
</dbReference>
<evidence type="ECO:0000259" key="6">
    <source>
        <dbReference type="PROSITE" id="PS51005"/>
    </source>
</evidence>
<gene>
    <name evidence="7" type="ORF">RND71_013586</name>
</gene>
<keyword evidence="2" id="KW-0805">Transcription regulation</keyword>
<evidence type="ECO:0000313" key="7">
    <source>
        <dbReference type="EMBL" id="KAK4365706.1"/>
    </source>
</evidence>
<evidence type="ECO:0000313" key="8">
    <source>
        <dbReference type="Proteomes" id="UP001291623"/>
    </source>
</evidence>
<evidence type="ECO:0000256" key="4">
    <source>
        <dbReference type="ARBA" id="ARBA00023163"/>
    </source>
</evidence>
<evidence type="ECO:0000256" key="2">
    <source>
        <dbReference type="ARBA" id="ARBA00023015"/>
    </source>
</evidence>
<dbReference type="GO" id="GO:0003677">
    <property type="term" value="F:DNA binding"/>
    <property type="evidence" value="ECO:0007669"/>
    <property type="project" value="UniProtKB-KW"/>
</dbReference>
<dbReference type="PANTHER" id="PTHR31989">
    <property type="entry name" value="NAC DOMAIN-CONTAINING PROTEIN 82-RELATED"/>
    <property type="match status" value="1"/>
</dbReference>
<organism evidence="7 8">
    <name type="scientific">Anisodus tanguticus</name>
    <dbReference type="NCBI Taxonomy" id="243964"/>
    <lineage>
        <taxon>Eukaryota</taxon>
        <taxon>Viridiplantae</taxon>
        <taxon>Streptophyta</taxon>
        <taxon>Embryophyta</taxon>
        <taxon>Tracheophyta</taxon>
        <taxon>Spermatophyta</taxon>
        <taxon>Magnoliopsida</taxon>
        <taxon>eudicotyledons</taxon>
        <taxon>Gunneridae</taxon>
        <taxon>Pentapetalae</taxon>
        <taxon>asterids</taxon>
        <taxon>lamiids</taxon>
        <taxon>Solanales</taxon>
        <taxon>Solanaceae</taxon>
        <taxon>Solanoideae</taxon>
        <taxon>Hyoscyameae</taxon>
        <taxon>Anisodus</taxon>
    </lineage>
</organism>
<dbReference type="Proteomes" id="UP001291623">
    <property type="component" value="Unassembled WGS sequence"/>
</dbReference>
<evidence type="ECO:0000256" key="5">
    <source>
        <dbReference type="ARBA" id="ARBA00023242"/>
    </source>
</evidence>
<dbReference type="AlphaFoldDB" id="A0AAE1SB05"/>
<name>A0AAE1SB05_9SOLA</name>
<dbReference type="Pfam" id="PF02365">
    <property type="entry name" value="NAM"/>
    <property type="match status" value="1"/>
</dbReference>
<comment type="subcellular location">
    <subcellularLocation>
        <location evidence="1">Nucleus</location>
    </subcellularLocation>
</comment>
<dbReference type="SUPFAM" id="SSF101941">
    <property type="entry name" value="NAC domain"/>
    <property type="match status" value="1"/>
</dbReference>
<dbReference type="EMBL" id="JAVYJV010000007">
    <property type="protein sequence ID" value="KAK4365706.1"/>
    <property type="molecule type" value="Genomic_DNA"/>
</dbReference>
<dbReference type="PROSITE" id="PS51005">
    <property type="entry name" value="NAC"/>
    <property type="match status" value="1"/>
</dbReference>
<protein>
    <recommendedName>
        <fullName evidence="6">NAC domain-containing protein</fullName>
    </recommendedName>
</protein>
<keyword evidence="4" id="KW-0804">Transcription</keyword>
<dbReference type="InterPro" id="IPR003441">
    <property type="entry name" value="NAC-dom"/>
</dbReference>
<dbReference type="Gene3D" id="2.170.150.80">
    <property type="entry name" value="NAC domain"/>
    <property type="match status" value="1"/>
</dbReference>
<evidence type="ECO:0000256" key="1">
    <source>
        <dbReference type="ARBA" id="ARBA00004123"/>
    </source>
</evidence>
<keyword evidence="8" id="KW-1185">Reference proteome</keyword>
<evidence type="ECO:0000256" key="3">
    <source>
        <dbReference type="ARBA" id="ARBA00023125"/>
    </source>
</evidence>